<dbReference type="Pfam" id="PF12399">
    <property type="entry name" value="BCA_ABC_TP_C"/>
    <property type="match status" value="1"/>
</dbReference>
<evidence type="ECO:0000256" key="1">
    <source>
        <dbReference type="ARBA" id="ARBA00022448"/>
    </source>
</evidence>
<name>A0A6M0RIY3_9CYAN</name>
<evidence type="ECO:0000256" key="3">
    <source>
        <dbReference type="ARBA" id="ARBA00022840"/>
    </source>
</evidence>
<dbReference type="InterPro" id="IPR003439">
    <property type="entry name" value="ABC_transporter-like_ATP-bd"/>
</dbReference>
<reference evidence="5 6" key="1">
    <citation type="journal article" date="2020" name="Microb. Ecol.">
        <title>Ecogenomics of the Marine Benthic Filamentous Cyanobacterium Adonisia.</title>
        <authorList>
            <person name="Walter J.M."/>
            <person name="Coutinho F.H."/>
            <person name="Leomil L."/>
            <person name="Hargreaves P.I."/>
            <person name="Campeao M.E."/>
            <person name="Vieira V.V."/>
            <person name="Silva B.S."/>
            <person name="Fistarol G.O."/>
            <person name="Salomon P.S."/>
            <person name="Sawabe T."/>
            <person name="Mino S."/>
            <person name="Hosokawa M."/>
            <person name="Miyashita H."/>
            <person name="Maruyama F."/>
            <person name="van Verk M.C."/>
            <person name="Dutilh B.E."/>
            <person name="Thompson C.C."/>
            <person name="Thompson F.L."/>
        </authorList>
    </citation>
    <scope>NUCLEOTIDE SEQUENCE [LARGE SCALE GENOMIC DNA]</scope>
    <source>
        <strain evidence="5 6">CCMR0081</strain>
    </source>
</reference>
<organism evidence="5 6">
    <name type="scientific">Adonisia turfae CCMR0081</name>
    <dbReference type="NCBI Taxonomy" id="2292702"/>
    <lineage>
        <taxon>Bacteria</taxon>
        <taxon>Bacillati</taxon>
        <taxon>Cyanobacteriota</taxon>
        <taxon>Adonisia</taxon>
        <taxon>Adonisia turfae</taxon>
    </lineage>
</organism>
<evidence type="ECO:0000313" key="6">
    <source>
        <dbReference type="Proteomes" id="UP000481033"/>
    </source>
</evidence>
<dbReference type="GO" id="GO:0005524">
    <property type="term" value="F:ATP binding"/>
    <property type="evidence" value="ECO:0007669"/>
    <property type="project" value="UniProtKB-KW"/>
</dbReference>
<dbReference type="PANTHER" id="PTHR45772">
    <property type="entry name" value="CONSERVED COMPONENT OF ABC TRANSPORTER FOR NATURAL AMINO ACIDS-RELATED"/>
    <property type="match status" value="1"/>
</dbReference>
<dbReference type="InterPro" id="IPR032823">
    <property type="entry name" value="BCA_ABC_TP_C"/>
</dbReference>
<keyword evidence="3 5" id="KW-0067">ATP-binding</keyword>
<dbReference type="InterPro" id="IPR027417">
    <property type="entry name" value="P-loop_NTPase"/>
</dbReference>
<proteinExistence type="predicted"/>
<dbReference type="PANTHER" id="PTHR45772:SF8">
    <property type="entry name" value="HIGH-AFFINITY BRANCHED-CHAIN AMINO ACID TRANSPORT ATP-BINDING PROTEIN"/>
    <property type="match status" value="1"/>
</dbReference>
<dbReference type="SUPFAM" id="SSF52540">
    <property type="entry name" value="P-loop containing nucleoside triphosphate hydrolases"/>
    <property type="match status" value="1"/>
</dbReference>
<dbReference type="FunFam" id="3.40.50.300:FF:000421">
    <property type="entry name" value="Branched-chain amino acid ABC transporter ATP-binding protein"/>
    <property type="match status" value="1"/>
</dbReference>
<evidence type="ECO:0000313" key="5">
    <source>
        <dbReference type="EMBL" id="NEZ56175.1"/>
    </source>
</evidence>
<comment type="caution">
    <text evidence="5">The sequence shown here is derived from an EMBL/GenBank/DDBJ whole genome shotgun (WGS) entry which is preliminary data.</text>
</comment>
<accession>A0A6M0RIY3</accession>
<keyword evidence="2" id="KW-0547">Nucleotide-binding</keyword>
<dbReference type="EMBL" id="QXHD01000004">
    <property type="protein sequence ID" value="NEZ56175.1"/>
    <property type="molecule type" value="Genomic_DNA"/>
</dbReference>
<dbReference type="Gene3D" id="3.40.50.300">
    <property type="entry name" value="P-loop containing nucleotide triphosphate hydrolases"/>
    <property type="match status" value="1"/>
</dbReference>
<evidence type="ECO:0000259" key="4">
    <source>
        <dbReference type="PROSITE" id="PS50893"/>
    </source>
</evidence>
<dbReference type="InterPro" id="IPR029024">
    <property type="entry name" value="TerB-like"/>
</dbReference>
<sequence>MANPILEIDNLTVSFDGFKALNKLTFSMNEGELRVIIGPNGAGKTTFLDVITGKVQPTHGKVRFKGKKLSGRSEHNIARLGIGRKFQTPRIYLNLTPRENLELCCNQDKNVLSTLFKPTPTAERRTVGGLLETIGLDHKADKPAALLSHGEKQWLEIGMLVAQSPDLLLVDEPVAGLTDEETERTGELLIALAESHSVIVIEHDMEFVRQIARQVTVLHEGSVLCEGTMDEVQNDPRVIEVYLGTETSITPDQMLLLRIAATMAWADGNFEPIEQEIILDRLSRQFAYEPEEQVALKTELKDLLAKRIPLQELVPQLKTPDQREQALMLSYDVIKANQINQAEASAYQQLLHLLALPEETVNRLENAALEQFENAN</sequence>
<dbReference type="InterPro" id="IPR051120">
    <property type="entry name" value="ABC_AA/LPS_Transport"/>
</dbReference>
<feature type="domain" description="ABC transporter" evidence="4">
    <location>
        <begin position="6"/>
        <end position="245"/>
    </location>
</feature>
<evidence type="ECO:0000256" key="2">
    <source>
        <dbReference type="ARBA" id="ARBA00022741"/>
    </source>
</evidence>
<dbReference type="CDD" id="cd03219">
    <property type="entry name" value="ABC_Mj1267_LivG_branched"/>
    <property type="match status" value="1"/>
</dbReference>
<dbReference type="GO" id="GO:0016887">
    <property type="term" value="F:ATP hydrolysis activity"/>
    <property type="evidence" value="ECO:0007669"/>
    <property type="project" value="InterPro"/>
</dbReference>
<dbReference type="RefSeq" id="WP_163669923.1">
    <property type="nucleotide sequence ID" value="NZ_QXHD01000004.1"/>
</dbReference>
<keyword evidence="6" id="KW-1185">Reference proteome</keyword>
<dbReference type="GO" id="GO:0005886">
    <property type="term" value="C:plasma membrane"/>
    <property type="evidence" value="ECO:0007669"/>
    <property type="project" value="TreeGrafter"/>
</dbReference>
<dbReference type="Gene3D" id="1.10.3680.10">
    <property type="entry name" value="TerB-like"/>
    <property type="match status" value="1"/>
</dbReference>
<dbReference type="CDD" id="cd07177">
    <property type="entry name" value="terB_like"/>
    <property type="match status" value="1"/>
</dbReference>
<dbReference type="SUPFAM" id="SSF158682">
    <property type="entry name" value="TerB-like"/>
    <property type="match status" value="1"/>
</dbReference>
<dbReference type="PROSITE" id="PS50893">
    <property type="entry name" value="ABC_TRANSPORTER_2"/>
    <property type="match status" value="1"/>
</dbReference>
<dbReference type="Pfam" id="PF00005">
    <property type="entry name" value="ABC_tran"/>
    <property type="match status" value="1"/>
</dbReference>
<keyword evidence="1" id="KW-0813">Transport</keyword>
<dbReference type="AlphaFoldDB" id="A0A6M0RIY3"/>
<dbReference type="NCBIfam" id="TIGR03411">
    <property type="entry name" value="urea_trans_UrtD"/>
    <property type="match status" value="1"/>
</dbReference>
<dbReference type="Proteomes" id="UP000481033">
    <property type="component" value="Unassembled WGS sequence"/>
</dbReference>
<dbReference type="InterPro" id="IPR017781">
    <property type="entry name" value="ABC_transptr_urea_ATP-bd_UrtD"/>
</dbReference>
<gene>
    <name evidence="5" type="primary">urtD</name>
    <name evidence="5" type="ORF">DXZ20_10905</name>
</gene>
<protein>
    <submittedName>
        <fullName evidence="5">Urea ABC transporter ATP-binding protein UrtD</fullName>
    </submittedName>
</protein>